<evidence type="ECO:0000256" key="3">
    <source>
        <dbReference type="ARBA" id="ARBA00022729"/>
    </source>
</evidence>
<keyword evidence="3" id="KW-0732">Signal</keyword>
<keyword evidence="2" id="KW-0813">Transport</keyword>
<keyword evidence="6" id="KW-1185">Reference proteome</keyword>
<evidence type="ECO:0000259" key="4">
    <source>
        <dbReference type="Pfam" id="PF00496"/>
    </source>
</evidence>
<dbReference type="PIRSF" id="PIRSF002741">
    <property type="entry name" value="MppA"/>
    <property type="match status" value="1"/>
</dbReference>
<dbReference type="Gene3D" id="3.40.190.10">
    <property type="entry name" value="Periplasmic binding protein-like II"/>
    <property type="match status" value="1"/>
</dbReference>
<dbReference type="GO" id="GO:1904680">
    <property type="term" value="F:peptide transmembrane transporter activity"/>
    <property type="evidence" value="ECO:0007669"/>
    <property type="project" value="TreeGrafter"/>
</dbReference>
<dbReference type="GO" id="GO:0015833">
    <property type="term" value="P:peptide transport"/>
    <property type="evidence" value="ECO:0007669"/>
    <property type="project" value="TreeGrafter"/>
</dbReference>
<dbReference type="InterPro" id="IPR030678">
    <property type="entry name" value="Peptide/Ni-bd"/>
</dbReference>
<dbReference type="Proteomes" id="UP000317371">
    <property type="component" value="Unassembled WGS sequence"/>
</dbReference>
<dbReference type="Gene3D" id="3.10.105.10">
    <property type="entry name" value="Dipeptide-binding Protein, Domain 3"/>
    <property type="match status" value="1"/>
</dbReference>
<evidence type="ECO:0000313" key="5">
    <source>
        <dbReference type="EMBL" id="TQE96435.1"/>
    </source>
</evidence>
<dbReference type="OrthoDB" id="9783874at2"/>
<organism evidence="5 6">
    <name type="scientific">Litorilinea aerophila</name>
    <dbReference type="NCBI Taxonomy" id="1204385"/>
    <lineage>
        <taxon>Bacteria</taxon>
        <taxon>Bacillati</taxon>
        <taxon>Chloroflexota</taxon>
        <taxon>Caldilineae</taxon>
        <taxon>Caldilineales</taxon>
        <taxon>Caldilineaceae</taxon>
        <taxon>Litorilinea</taxon>
    </lineage>
</organism>
<reference evidence="5 6" key="1">
    <citation type="submission" date="2019-06" db="EMBL/GenBank/DDBJ databases">
        <title>Genome sequence of Litorilinea aerophila BAA-2444.</title>
        <authorList>
            <person name="Maclea K.S."/>
            <person name="Maurais E.G."/>
            <person name="Iannazzi L.C."/>
        </authorList>
    </citation>
    <scope>NUCLEOTIDE SEQUENCE [LARGE SCALE GENOMIC DNA]</scope>
    <source>
        <strain evidence="5 6">ATCC BAA-2444</strain>
    </source>
</reference>
<dbReference type="InterPro" id="IPR000914">
    <property type="entry name" value="SBP_5_dom"/>
</dbReference>
<dbReference type="GO" id="GO:0042597">
    <property type="term" value="C:periplasmic space"/>
    <property type="evidence" value="ECO:0007669"/>
    <property type="project" value="UniProtKB-ARBA"/>
</dbReference>
<dbReference type="GO" id="GO:0043190">
    <property type="term" value="C:ATP-binding cassette (ABC) transporter complex"/>
    <property type="evidence" value="ECO:0007669"/>
    <property type="project" value="InterPro"/>
</dbReference>
<dbReference type="PANTHER" id="PTHR30290:SF9">
    <property type="entry name" value="OLIGOPEPTIDE-BINDING PROTEIN APPA"/>
    <property type="match status" value="1"/>
</dbReference>
<gene>
    <name evidence="5" type="ORF">FKZ61_08075</name>
</gene>
<dbReference type="SUPFAM" id="SSF53850">
    <property type="entry name" value="Periplasmic binding protein-like II"/>
    <property type="match status" value="1"/>
</dbReference>
<sequence length="541" mass="59662">MGRTKHIFNSLNRRDFIRLAGLVGAGTASGLLWGCTAPEAATTGGQPSVEVTESQGPSGPQGELVIVQGVDAESLDPYVTTSGASKGMVWSIYDKLLERSPDMQLIPWLATEWQVVDDTTWEFKLRDEVYFHNGEKFSAEHVRDSITRFKDPNLKNVYAAQLAPVVEVEVVDPLTVRIKTDGPFALLAEVLSTYCEILPKAITSGEVDAATQAIGTGPYRFVEWTPGDRMVVEAATLAGGQPHFSGQPRLQRILWRPVPEGTTRVVELKTGQAHLITPVDPVQRQELEADPATGVIAFRQINSIIVVLNSLKVEPFQDVRVRQALNYATDVPTLINTVMQGAAYQLAGPFGPGIPGYDPELEPYPYDPDKARQLLAEAGYGDGFELTLVSPNGRYLNDRLASEAIAGMWSEVGVQTTVQVMDWSPFVEGVLGKTHDAFFFSQVGVLLDATVSINFHSGRKGAAWQGYDNPEVNQIIDEAPKEMDAEKRNEMYKRLGRIIYEECPWVFLWNQQGLFGIRNEVQGWEPHQDGIIRLGDIHLAA</sequence>
<dbReference type="PANTHER" id="PTHR30290">
    <property type="entry name" value="PERIPLASMIC BINDING COMPONENT OF ABC TRANSPORTER"/>
    <property type="match status" value="1"/>
</dbReference>
<dbReference type="PROSITE" id="PS51318">
    <property type="entry name" value="TAT"/>
    <property type="match status" value="1"/>
</dbReference>
<comment type="caution">
    <text evidence="5">The sequence shown here is derived from an EMBL/GenBank/DDBJ whole genome shotgun (WGS) entry which is preliminary data.</text>
</comment>
<evidence type="ECO:0000256" key="1">
    <source>
        <dbReference type="ARBA" id="ARBA00005695"/>
    </source>
</evidence>
<protein>
    <recommendedName>
        <fullName evidence="4">Solute-binding protein family 5 domain-containing protein</fullName>
    </recommendedName>
</protein>
<feature type="domain" description="Solute-binding protein family 5" evidence="4">
    <location>
        <begin position="105"/>
        <end position="454"/>
    </location>
</feature>
<name>A0A540VI36_9CHLR</name>
<dbReference type="Pfam" id="PF00496">
    <property type="entry name" value="SBP_bac_5"/>
    <property type="match status" value="1"/>
</dbReference>
<dbReference type="InterPro" id="IPR006311">
    <property type="entry name" value="TAT_signal"/>
</dbReference>
<evidence type="ECO:0000256" key="2">
    <source>
        <dbReference type="ARBA" id="ARBA00022448"/>
    </source>
</evidence>
<dbReference type="Gene3D" id="3.90.76.10">
    <property type="entry name" value="Dipeptide-binding Protein, Domain 1"/>
    <property type="match status" value="1"/>
</dbReference>
<dbReference type="EMBL" id="VIGC01000008">
    <property type="protein sequence ID" value="TQE96435.1"/>
    <property type="molecule type" value="Genomic_DNA"/>
</dbReference>
<comment type="similarity">
    <text evidence="1">Belongs to the bacterial solute-binding protein 5 family.</text>
</comment>
<dbReference type="RefSeq" id="WP_141609580.1">
    <property type="nucleotide sequence ID" value="NZ_VIGC02000008.1"/>
</dbReference>
<dbReference type="AlphaFoldDB" id="A0A540VI36"/>
<dbReference type="InParanoid" id="A0A540VI36"/>
<proteinExistence type="inferred from homology"/>
<evidence type="ECO:0000313" key="6">
    <source>
        <dbReference type="Proteomes" id="UP000317371"/>
    </source>
</evidence>
<dbReference type="InterPro" id="IPR039424">
    <property type="entry name" value="SBP_5"/>
</dbReference>
<accession>A0A540VI36</accession>